<sequence length="12" mass="1259">MGQCAKVPLALQ</sequence>
<protein>
    <submittedName>
        <fullName evidence="1">Uncharacterized protein</fullName>
    </submittedName>
</protein>
<evidence type="ECO:0000313" key="1">
    <source>
        <dbReference type="EMBL" id="JAH69716.1"/>
    </source>
</evidence>
<accession>A0A0E9UVB9</accession>
<dbReference type="EMBL" id="GBXM01038861">
    <property type="protein sequence ID" value="JAH69716.1"/>
    <property type="molecule type" value="Transcribed_RNA"/>
</dbReference>
<name>A0A0E9UVB9_ANGAN</name>
<proteinExistence type="predicted"/>
<organism evidence="1">
    <name type="scientific">Anguilla anguilla</name>
    <name type="common">European freshwater eel</name>
    <name type="synonym">Muraena anguilla</name>
    <dbReference type="NCBI Taxonomy" id="7936"/>
    <lineage>
        <taxon>Eukaryota</taxon>
        <taxon>Metazoa</taxon>
        <taxon>Chordata</taxon>
        <taxon>Craniata</taxon>
        <taxon>Vertebrata</taxon>
        <taxon>Euteleostomi</taxon>
        <taxon>Actinopterygii</taxon>
        <taxon>Neopterygii</taxon>
        <taxon>Teleostei</taxon>
        <taxon>Anguilliformes</taxon>
        <taxon>Anguillidae</taxon>
        <taxon>Anguilla</taxon>
    </lineage>
</organism>
<reference evidence="1" key="2">
    <citation type="journal article" date="2015" name="Fish Shellfish Immunol.">
        <title>Early steps in the European eel (Anguilla anguilla)-Vibrio vulnificus interaction in the gills: Role of the RtxA13 toxin.</title>
        <authorList>
            <person name="Callol A."/>
            <person name="Pajuelo D."/>
            <person name="Ebbesson L."/>
            <person name="Teles M."/>
            <person name="MacKenzie S."/>
            <person name="Amaro C."/>
        </authorList>
    </citation>
    <scope>NUCLEOTIDE SEQUENCE</scope>
</reference>
<reference evidence="1" key="1">
    <citation type="submission" date="2014-11" db="EMBL/GenBank/DDBJ databases">
        <authorList>
            <person name="Amaro Gonzalez C."/>
        </authorList>
    </citation>
    <scope>NUCLEOTIDE SEQUENCE</scope>
</reference>